<reference evidence="1 2" key="1">
    <citation type="submission" date="2022-06" db="EMBL/GenBank/DDBJ databases">
        <title>Paraconexibacter antarcticus.</title>
        <authorList>
            <person name="Kim C.S."/>
        </authorList>
    </citation>
    <scope>NUCLEOTIDE SEQUENCE [LARGE SCALE GENOMIC DNA]</scope>
    <source>
        <strain evidence="1 2">02-257</strain>
    </source>
</reference>
<accession>A0ABY5DYQ8</accession>
<keyword evidence="2" id="KW-1185">Reference proteome</keyword>
<dbReference type="EMBL" id="CP098502">
    <property type="protein sequence ID" value="UTI66463.1"/>
    <property type="molecule type" value="Genomic_DNA"/>
</dbReference>
<evidence type="ECO:0000313" key="2">
    <source>
        <dbReference type="Proteomes" id="UP001056035"/>
    </source>
</evidence>
<sequence>MRPGAEAHLELFAAGRVVIVPAGIGVLGARRRGGVDTGARCTTDVRTTEPTGVVELRPGARTTVGDLFAVWGRALGRDRLLGFRGPVRAWVGGRRWRGDPRAIPLRARSQVVVVTGPAVPVHATYAFPPGGVTHLRP</sequence>
<gene>
    <name evidence="1" type="ORF">NBH00_09685</name>
</gene>
<organism evidence="1 2">
    <name type="scientific">Paraconexibacter antarcticus</name>
    <dbReference type="NCBI Taxonomy" id="2949664"/>
    <lineage>
        <taxon>Bacteria</taxon>
        <taxon>Bacillati</taxon>
        <taxon>Actinomycetota</taxon>
        <taxon>Thermoleophilia</taxon>
        <taxon>Solirubrobacterales</taxon>
        <taxon>Paraconexibacteraceae</taxon>
        <taxon>Paraconexibacter</taxon>
    </lineage>
</organism>
<protein>
    <submittedName>
        <fullName evidence="1">Uncharacterized protein</fullName>
    </submittedName>
</protein>
<proteinExistence type="predicted"/>
<dbReference type="RefSeq" id="WP_254573134.1">
    <property type="nucleotide sequence ID" value="NZ_CP098502.1"/>
</dbReference>
<evidence type="ECO:0000313" key="1">
    <source>
        <dbReference type="EMBL" id="UTI66463.1"/>
    </source>
</evidence>
<name>A0ABY5DYQ8_9ACTN</name>
<dbReference type="Proteomes" id="UP001056035">
    <property type="component" value="Chromosome"/>
</dbReference>